<feature type="transmembrane region" description="Helical" evidence="5">
    <location>
        <begin position="118"/>
        <end position="138"/>
    </location>
</feature>
<reference evidence="6 7" key="1">
    <citation type="submission" date="2018-04" db="EMBL/GenBank/DDBJ databases">
        <title>The genome of golden apple snail Pomacea canaliculata provides insight into stress tolerance and invasive adaptation.</title>
        <authorList>
            <person name="Liu C."/>
            <person name="Liu B."/>
            <person name="Ren Y."/>
            <person name="Zhang Y."/>
            <person name="Wang H."/>
            <person name="Li S."/>
            <person name="Jiang F."/>
            <person name="Yin L."/>
            <person name="Zhang G."/>
            <person name="Qian W."/>
            <person name="Fan W."/>
        </authorList>
    </citation>
    <scope>NUCLEOTIDE SEQUENCE [LARGE SCALE GENOMIC DNA]</scope>
    <source>
        <strain evidence="6">SZHN2017</strain>
        <tissue evidence="6">Muscle</tissue>
    </source>
</reference>
<dbReference type="Pfam" id="PF07690">
    <property type="entry name" value="MFS_1"/>
    <property type="match status" value="1"/>
</dbReference>
<dbReference type="GO" id="GO:0016020">
    <property type="term" value="C:membrane"/>
    <property type="evidence" value="ECO:0007669"/>
    <property type="project" value="UniProtKB-SubCell"/>
</dbReference>
<proteinExistence type="predicted"/>
<feature type="transmembrane region" description="Helical" evidence="5">
    <location>
        <begin position="374"/>
        <end position="393"/>
    </location>
</feature>
<dbReference type="Gene3D" id="1.20.1250.20">
    <property type="entry name" value="MFS general substrate transporter like domains"/>
    <property type="match status" value="2"/>
</dbReference>
<organism evidence="6 7">
    <name type="scientific">Pomacea canaliculata</name>
    <name type="common">Golden apple snail</name>
    <dbReference type="NCBI Taxonomy" id="400727"/>
    <lineage>
        <taxon>Eukaryota</taxon>
        <taxon>Metazoa</taxon>
        <taxon>Spiralia</taxon>
        <taxon>Lophotrochozoa</taxon>
        <taxon>Mollusca</taxon>
        <taxon>Gastropoda</taxon>
        <taxon>Caenogastropoda</taxon>
        <taxon>Architaenioglossa</taxon>
        <taxon>Ampullarioidea</taxon>
        <taxon>Ampullariidae</taxon>
        <taxon>Pomacea</taxon>
    </lineage>
</organism>
<dbReference type="GO" id="GO:0022857">
    <property type="term" value="F:transmembrane transporter activity"/>
    <property type="evidence" value="ECO:0007669"/>
    <property type="project" value="InterPro"/>
</dbReference>
<evidence type="ECO:0000256" key="5">
    <source>
        <dbReference type="SAM" id="Phobius"/>
    </source>
</evidence>
<evidence type="ECO:0000256" key="4">
    <source>
        <dbReference type="ARBA" id="ARBA00023136"/>
    </source>
</evidence>
<feature type="transmembrane region" description="Helical" evidence="5">
    <location>
        <begin position="340"/>
        <end position="362"/>
    </location>
</feature>
<dbReference type="AlphaFoldDB" id="A0A2T7PI55"/>
<dbReference type="PANTHER" id="PTHR24064">
    <property type="entry name" value="SOLUTE CARRIER FAMILY 22 MEMBER"/>
    <property type="match status" value="1"/>
</dbReference>
<feature type="transmembrane region" description="Helical" evidence="5">
    <location>
        <begin position="150"/>
        <end position="173"/>
    </location>
</feature>
<dbReference type="Proteomes" id="UP000245119">
    <property type="component" value="Linkage Group LG4"/>
</dbReference>
<comment type="caution">
    <text evidence="6">The sequence shown here is derived from an EMBL/GenBank/DDBJ whole genome shotgun (WGS) entry which is preliminary data.</text>
</comment>
<protein>
    <recommendedName>
        <fullName evidence="8">Major facilitator superfamily (MFS) profile domain-containing protein</fullName>
    </recommendedName>
</protein>
<keyword evidence="7" id="KW-1185">Reference proteome</keyword>
<dbReference type="OrthoDB" id="2261376at2759"/>
<dbReference type="Pfam" id="PF00083">
    <property type="entry name" value="Sugar_tr"/>
    <property type="match status" value="1"/>
</dbReference>
<dbReference type="InterPro" id="IPR011701">
    <property type="entry name" value="MFS"/>
</dbReference>
<evidence type="ECO:0008006" key="8">
    <source>
        <dbReference type="Google" id="ProtNLM"/>
    </source>
</evidence>
<accession>A0A2T7PI55</accession>
<comment type="subcellular location">
    <subcellularLocation>
        <location evidence="1">Membrane</location>
        <topology evidence="1">Multi-pass membrane protein</topology>
    </subcellularLocation>
</comment>
<evidence type="ECO:0000313" key="7">
    <source>
        <dbReference type="Proteomes" id="UP000245119"/>
    </source>
</evidence>
<keyword evidence="2 5" id="KW-0812">Transmembrane</keyword>
<evidence type="ECO:0000256" key="3">
    <source>
        <dbReference type="ARBA" id="ARBA00022989"/>
    </source>
</evidence>
<name>A0A2T7PI55_POMCA</name>
<dbReference type="InterPro" id="IPR036259">
    <property type="entry name" value="MFS_trans_sf"/>
</dbReference>
<dbReference type="InterPro" id="IPR005828">
    <property type="entry name" value="MFS_sugar_transport-like"/>
</dbReference>
<gene>
    <name evidence="6" type="ORF">C0Q70_08557</name>
</gene>
<evidence type="ECO:0000256" key="1">
    <source>
        <dbReference type="ARBA" id="ARBA00004141"/>
    </source>
</evidence>
<sequence>MLAMLATNYIPLVFNHVIMAFYGTSPTHLCHITSAAAPDNDTMQGHNDSRNITYNNMTVLAETPVGTCSSRLFLASGDNVTVTCQHGRDRWEYMAMYGEHTIVSEWDLVCERKSLGSLATTIYFCGVMLGGILFGHVADHVGRLPVMLGTLYTSVAVGVGLAFVPTYPIFAVLRFVQGVLMQGLQTSTYIAAMEMFVPRQRPAVGATMECTWGAAVMVLPGLARLLRNWRHLQLVISVPSALVVFYIWTVDLPTACCRSPALAGPQWPPRQGRSAGPACGQGQQDPFPKDVWQLVEREAATAAASPEAGTTFGTWCAHLTYVGVHSSSSTFGSGVKLEDVSTALAITGRFFTAGLFSVIFVYTTELYPTVIRNIGMGTCTFWARLGGVIAPQINQLGTGSEVKVPVMFFGCMVLVGGGLLLLLPDTHNQQLPDTVQDVENSHYNGMEIQSSTTCP</sequence>
<keyword evidence="3 5" id="KW-1133">Transmembrane helix</keyword>
<evidence type="ECO:0000313" key="6">
    <source>
        <dbReference type="EMBL" id="PVD33108.1"/>
    </source>
</evidence>
<feature type="transmembrane region" description="Helical" evidence="5">
    <location>
        <begin position="405"/>
        <end position="423"/>
    </location>
</feature>
<feature type="transmembrane region" description="Helical" evidence="5">
    <location>
        <begin position="232"/>
        <end position="250"/>
    </location>
</feature>
<evidence type="ECO:0000256" key="2">
    <source>
        <dbReference type="ARBA" id="ARBA00022692"/>
    </source>
</evidence>
<dbReference type="EMBL" id="PZQS01000004">
    <property type="protein sequence ID" value="PVD33108.1"/>
    <property type="molecule type" value="Genomic_DNA"/>
</dbReference>
<keyword evidence="4 5" id="KW-0472">Membrane</keyword>
<dbReference type="SUPFAM" id="SSF103473">
    <property type="entry name" value="MFS general substrate transporter"/>
    <property type="match status" value="1"/>
</dbReference>